<sequence length="41" mass="4648">TSLPVMTIIFDKDISEATVLRYPQILLYSQAGRALESQYIC</sequence>
<dbReference type="Gramene" id="AET2Gv20626900.26">
    <property type="protein sequence ID" value="AET2Gv20626900.26"/>
    <property type="gene ID" value="AET2Gv20626900"/>
</dbReference>
<reference evidence="1" key="5">
    <citation type="journal article" date="2021" name="G3 (Bethesda)">
        <title>Aegilops tauschii genome assembly Aet v5.0 features greater sequence contiguity and improved annotation.</title>
        <authorList>
            <person name="Wang L."/>
            <person name="Zhu T."/>
            <person name="Rodriguez J.C."/>
            <person name="Deal K.R."/>
            <person name="Dubcovsky J."/>
            <person name="McGuire P.E."/>
            <person name="Lux T."/>
            <person name="Spannagl M."/>
            <person name="Mayer K.F.X."/>
            <person name="Baldrich P."/>
            <person name="Meyers B.C."/>
            <person name="Huo N."/>
            <person name="Gu Y.Q."/>
            <person name="Zhou H."/>
            <person name="Devos K.M."/>
            <person name="Bennetzen J.L."/>
            <person name="Unver T."/>
            <person name="Budak H."/>
            <person name="Gulick P.J."/>
            <person name="Galiba G."/>
            <person name="Kalapos B."/>
            <person name="Nelson D.R."/>
            <person name="Li P."/>
            <person name="You F.M."/>
            <person name="Luo M.C."/>
            <person name="Dvorak J."/>
        </authorList>
    </citation>
    <scope>NUCLEOTIDE SEQUENCE [LARGE SCALE GENOMIC DNA]</scope>
    <source>
        <strain evidence="1">cv. AL8/78</strain>
    </source>
</reference>
<dbReference type="AlphaFoldDB" id="A0A453BTN2"/>
<organism evidence="1 2">
    <name type="scientific">Aegilops tauschii subsp. strangulata</name>
    <name type="common">Goatgrass</name>
    <dbReference type="NCBI Taxonomy" id="200361"/>
    <lineage>
        <taxon>Eukaryota</taxon>
        <taxon>Viridiplantae</taxon>
        <taxon>Streptophyta</taxon>
        <taxon>Embryophyta</taxon>
        <taxon>Tracheophyta</taxon>
        <taxon>Spermatophyta</taxon>
        <taxon>Magnoliopsida</taxon>
        <taxon>Liliopsida</taxon>
        <taxon>Poales</taxon>
        <taxon>Poaceae</taxon>
        <taxon>BOP clade</taxon>
        <taxon>Pooideae</taxon>
        <taxon>Triticodae</taxon>
        <taxon>Triticeae</taxon>
        <taxon>Triticinae</taxon>
        <taxon>Aegilops</taxon>
    </lineage>
</organism>
<keyword evidence="2" id="KW-1185">Reference proteome</keyword>
<dbReference type="EnsemblPlants" id="AET2Gv20626900.26">
    <property type="protein sequence ID" value="AET2Gv20626900.26"/>
    <property type="gene ID" value="AET2Gv20626900"/>
</dbReference>
<reference evidence="1" key="3">
    <citation type="journal article" date="2017" name="Nature">
        <title>Genome sequence of the progenitor of the wheat D genome Aegilops tauschii.</title>
        <authorList>
            <person name="Luo M.C."/>
            <person name="Gu Y.Q."/>
            <person name="Puiu D."/>
            <person name="Wang H."/>
            <person name="Twardziok S.O."/>
            <person name="Deal K.R."/>
            <person name="Huo N."/>
            <person name="Zhu T."/>
            <person name="Wang L."/>
            <person name="Wang Y."/>
            <person name="McGuire P.E."/>
            <person name="Liu S."/>
            <person name="Long H."/>
            <person name="Ramasamy R.K."/>
            <person name="Rodriguez J.C."/>
            <person name="Van S.L."/>
            <person name="Yuan L."/>
            <person name="Wang Z."/>
            <person name="Xia Z."/>
            <person name="Xiao L."/>
            <person name="Anderson O.D."/>
            <person name="Ouyang S."/>
            <person name="Liang Y."/>
            <person name="Zimin A.V."/>
            <person name="Pertea G."/>
            <person name="Qi P."/>
            <person name="Bennetzen J.L."/>
            <person name="Dai X."/>
            <person name="Dawson M.W."/>
            <person name="Muller H.G."/>
            <person name="Kugler K."/>
            <person name="Rivarola-Duarte L."/>
            <person name="Spannagl M."/>
            <person name="Mayer K.F.X."/>
            <person name="Lu F.H."/>
            <person name="Bevan M.W."/>
            <person name="Leroy P."/>
            <person name="Li P."/>
            <person name="You F.M."/>
            <person name="Sun Q."/>
            <person name="Liu Z."/>
            <person name="Lyons E."/>
            <person name="Wicker T."/>
            <person name="Salzberg S.L."/>
            <person name="Devos K.M."/>
            <person name="Dvorak J."/>
        </authorList>
    </citation>
    <scope>NUCLEOTIDE SEQUENCE [LARGE SCALE GENOMIC DNA]</scope>
    <source>
        <strain evidence="1">cv. AL8/78</strain>
    </source>
</reference>
<proteinExistence type="predicted"/>
<name>A0A453BTN2_AEGTS</name>
<reference evidence="1" key="4">
    <citation type="submission" date="2019-03" db="UniProtKB">
        <authorList>
            <consortium name="EnsemblPlants"/>
        </authorList>
    </citation>
    <scope>IDENTIFICATION</scope>
</reference>
<dbReference type="Proteomes" id="UP000015105">
    <property type="component" value="Chromosome 2D"/>
</dbReference>
<evidence type="ECO:0000313" key="2">
    <source>
        <dbReference type="Proteomes" id="UP000015105"/>
    </source>
</evidence>
<evidence type="ECO:0000313" key="1">
    <source>
        <dbReference type="EnsemblPlants" id="AET2Gv20626900.26"/>
    </source>
</evidence>
<reference evidence="2" key="2">
    <citation type="journal article" date="2017" name="Nat. Plants">
        <title>The Aegilops tauschii genome reveals multiple impacts of transposons.</title>
        <authorList>
            <person name="Zhao G."/>
            <person name="Zou C."/>
            <person name="Li K."/>
            <person name="Wang K."/>
            <person name="Li T."/>
            <person name="Gao L."/>
            <person name="Zhang X."/>
            <person name="Wang H."/>
            <person name="Yang Z."/>
            <person name="Liu X."/>
            <person name="Jiang W."/>
            <person name="Mao L."/>
            <person name="Kong X."/>
            <person name="Jiao Y."/>
            <person name="Jia J."/>
        </authorList>
    </citation>
    <scope>NUCLEOTIDE SEQUENCE [LARGE SCALE GENOMIC DNA]</scope>
    <source>
        <strain evidence="2">cv. AL8/78</strain>
    </source>
</reference>
<protein>
    <submittedName>
        <fullName evidence="1">Uncharacterized protein</fullName>
    </submittedName>
</protein>
<accession>A0A453BTN2</accession>
<reference evidence="2" key="1">
    <citation type="journal article" date="2014" name="Science">
        <title>Ancient hybridizations among the ancestral genomes of bread wheat.</title>
        <authorList>
            <consortium name="International Wheat Genome Sequencing Consortium,"/>
            <person name="Marcussen T."/>
            <person name="Sandve S.R."/>
            <person name="Heier L."/>
            <person name="Spannagl M."/>
            <person name="Pfeifer M."/>
            <person name="Jakobsen K.S."/>
            <person name="Wulff B.B."/>
            <person name="Steuernagel B."/>
            <person name="Mayer K.F."/>
            <person name="Olsen O.A."/>
        </authorList>
    </citation>
    <scope>NUCLEOTIDE SEQUENCE [LARGE SCALE GENOMIC DNA]</scope>
    <source>
        <strain evidence="2">cv. AL8/78</strain>
    </source>
</reference>